<evidence type="ECO:0000313" key="3">
    <source>
        <dbReference type="Proteomes" id="UP000236291"/>
    </source>
</evidence>
<reference evidence="2 3" key="2">
    <citation type="journal article" date="2017" name="Front. Plant Sci.">
        <title>Gene Classification and Mining of Molecular Markers Useful in Red Clover (Trifolium pratense) Breeding.</title>
        <authorList>
            <person name="Istvanek J."/>
            <person name="Dluhosova J."/>
            <person name="Dluhos P."/>
            <person name="Patkova L."/>
            <person name="Nedelnik J."/>
            <person name="Repkova J."/>
        </authorList>
    </citation>
    <scope>NUCLEOTIDE SEQUENCE [LARGE SCALE GENOMIC DNA]</scope>
    <source>
        <strain evidence="3">cv. Tatra</strain>
        <tissue evidence="2">Young leaves</tissue>
    </source>
</reference>
<feature type="compositionally biased region" description="Basic and acidic residues" evidence="1">
    <location>
        <begin position="39"/>
        <end position="48"/>
    </location>
</feature>
<evidence type="ECO:0000313" key="2">
    <source>
        <dbReference type="EMBL" id="PNX60981.1"/>
    </source>
</evidence>
<comment type="caution">
    <text evidence="2">The sequence shown here is derived from an EMBL/GenBank/DDBJ whole genome shotgun (WGS) entry which is preliminary data.</text>
</comment>
<evidence type="ECO:0000256" key="1">
    <source>
        <dbReference type="SAM" id="MobiDB-lite"/>
    </source>
</evidence>
<organism evidence="2 3">
    <name type="scientific">Trifolium pratense</name>
    <name type="common">Red clover</name>
    <dbReference type="NCBI Taxonomy" id="57577"/>
    <lineage>
        <taxon>Eukaryota</taxon>
        <taxon>Viridiplantae</taxon>
        <taxon>Streptophyta</taxon>
        <taxon>Embryophyta</taxon>
        <taxon>Tracheophyta</taxon>
        <taxon>Spermatophyta</taxon>
        <taxon>Magnoliopsida</taxon>
        <taxon>eudicotyledons</taxon>
        <taxon>Gunneridae</taxon>
        <taxon>Pentapetalae</taxon>
        <taxon>rosids</taxon>
        <taxon>fabids</taxon>
        <taxon>Fabales</taxon>
        <taxon>Fabaceae</taxon>
        <taxon>Papilionoideae</taxon>
        <taxon>50 kb inversion clade</taxon>
        <taxon>NPAAA clade</taxon>
        <taxon>Hologalegina</taxon>
        <taxon>IRL clade</taxon>
        <taxon>Trifolieae</taxon>
        <taxon>Trifolium</taxon>
    </lineage>
</organism>
<proteinExistence type="predicted"/>
<feature type="region of interest" description="Disordered" evidence="1">
    <location>
        <begin position="26"/>
        <end position="48"/>
    </location>
</feature>
<feature type="non-terminal residue" evidence="2">
    <location>
        <position position="48"/>
    </location>
</feature>
<dbReference type="EMBL" id="ASHM01139552">
    <property type="protein sequence ID" value="PNX60981.1"/>
    <property type="molecule type" value="Genomic_DNA"/>
</dbReference>
<gene>
    <name evidence="2" type="ORF">L195_g060447</name>
</gene>
<accession>A0A2K3K3V6</accession>
<reference evidence="2 3" key="1">
    <citation type="journal article" date="2014" name="Am. J. Bot.">
        <title>Genome assembly and annotation for red clover (Trifolium pratense; Fabaceae).</title>
        <authorList>
            <person name="Istvanek J."/>
            <person name="Jaros M."/>
            <person name="Krenek A."/>
            <person name="Repkova J."/>
        </authorList>
    </citation>
    <scope>NUCLEOTIDE SEQUENCE [LARGE SCALE GENOMIC DNA]</scope>
    <source>
        <strain evidence="3">cv. Tatra</strain>
        <tissue evidence="2">Young leaves</tissue>
    </source>
</reference>
<dbReference type="AlphaFoldDB" id="A0A2K3K3V6"/>
<protein>
    <submittedName>
        <fullName evidence="2">Uncharacterized protein</fullName>
    </submittedName>
</protein>
<name>A0A2K3K3V6_TRIPR</name>
<sequence>MLPEQCKAHGGNGKCAMQGVMAETGNVPCRGDGGNGKSAIDRPRSARA</sequence>
<dbReference type="Proteomes" id="UP000236291">
    <property type="component" value="Unassembled WGS sequence"/>
</dbReference>